<evidence type="ECO:0000313" key="2">
    <source>
        <dbReference type="Proteomes" id="UP001610446"/>
    </source>
</evidence>
<evidence type="ECO:0000313" key="1">
    <source>
        <dbReference type="EMBL" id="KAL2848416.1"/>
    </source>
</evidence>
<evidence type="ECO:0008006" key="3">
    <source>
        <dbReference type="Google" id="ProtNLM"/>
    </source>
</evidence>
<comment type="caution">
    <text evidence="1">The sequence shown here is derived from an EMBL/GenBank/DDBJ whole genome shotgun (WGS) entry which is preliminary data.</text>
</comment>
<organism evidence="1 2">
    <name type="scientific">Aspergillus pseudoustus</name>
    <dbReference type="NCBI Taxonomy" id="1810923"/>
    <lineage>
        <taxon>Eukaryota</taxon>
        <taxon>Fungi</taxon>
        <taxon>Dikarya</taxon>
        <taxon>Ascomycota</taxon>
        <taxon>Pezizomycotina</taxon>
        <taxon>Eurotiomycetes</taxon>
        <taxon>Eurotiomycetidae</taxon>
        <taxon>Eurotiales</taxon>
        <taxon>Aspergillaceae</taxon>
        <taxon>Aspergillus</taxon>
        <taxon>Aspergillus subgen. Nidulantes</taxon>
    </lineage>
</organism>
<dbReference type="Proteomes" id="UP001610446">
    <property type="component" value="Unassembled WGS sequence"/>
</dbReference>
<keyword evidence="2" id="KW-1185">Reference proteome</keyword>
<reference evidence="1 2" key="1">
    <citation type="submission" date="2024-07" db="EMBL/GenBank/DDBJ databases">
        <title>Section-level genome sequencing and comparative genomics of Aspergillus sections Usti and Cavernicolus.</title>
        <authorList>
            <consortium name="Lawrence Berkeley National Laboratory"/>
            <person name="Nybo J.L."/>
            <person name="Vesth T.C."/>
            <person name="Theobald S."/>
            <person name="Frisvad J.C."/>
            <person name="Larsen T.O."/>
            <person name="Kjaerboelling I."/>
            <person name="Rothschild-Mancinelli K."/>
            <person name="Lyhne E.K."/>
            <person name="Kogle M.E."/>
            <person name="Barry K."/>
            <person name="Clum A."/>
            <person name="Na H."/>
            <person name="Ledsgaard L."/>
            <person name="Lin J."/>
            <person name="Lipzen A."/>
            <person name="Kuo A."/>
            <person name="Riley R."/>
            <person name="Mondo S."/>
            <person name="Labutti K."/>
            <person name="Haridas S."/>
            <person name="Pangalinan J."/>
            <person name="Salamov A.A."/>
            <person name="Simmons B.A."/>
            <person name="Magnuson J.K."/>
            <person name="Chen J."/>
            <person name="Drula E."/>
            <person name="Henrissat B."/>
            <person name="Wiebenga A."/>
            <person name="Lubbers R.J."/>
            <person name="Gomes A.C."/>
            <person name="Makela M.R."/>
            <person name="Stajich J."/>
            <person name="Grigoriev I.V."/>
            <person name="Mortensen U.H."/>
            <person name="De Vries R.P."/>
            <person name="Baker S.E."/>
            <person name="Andersen M.R."/>
        </authorList>
    </citation>
    <scope>NUCLEOTIDE SEQUENCE [LARGE SCALE GENOMIC DNA]</scope>
    <source>
        <strain evidence="1 2">CBS 123904</strain>
    </source>
</reference>
<proteinExistence type="predicted"/>
<name>A0ABR4K803_9EURO</name>
<sequence>MMVANTQWTITNMKRVCNTGDTKCTWTFGINNGAANTPCTYVVNGNPASQANGGPSTCGAYTVTSGWSGQFGPNNGFTTLSVVNQNSRQIVWPAYTDAQVKAGNVVKPDQSYTPAALP</sequence>
<gene>
    <name evidence="1" type="ORF">BJY01DRAFT_160001</name>
</gene>
<dbReference type="EMBL" id="JBFXLU010000050">
    <property type="protein sequence ID" value="KAL2848416.1"/>
    <property type="molecule type" value="Genomic_DNA"/>
</dbReference>
<accession>A0ABR4K803</accession>
<protein>
    <recommendedName>
        <fullName evidence="3">Small secreted protein</fullName>
    </recommendedName>
</protein>